<keyword evidence="1 4" id="KW-0963">Cytoplasm</keyword>
<organism evidence="5 6">
    <name type="scientific">Pseudooceanicola pacificus</name>
    <dbReference type="NCBI Taxonomy" id="2676438"/>
    <lineage>
        <taxon>Bacteria</taxon>
        <taxon>Pseudomonadati</taxon>
        <taxon>Pseudomonadota</taxon>
        <taxon>Alphaproteobacteria</taxon>
        <taxon>Rhodobacterales</taxon>
        <taxon>Paracoccaceae</taxon>
        <taxon>Pseudooceanicola</taxon>
    </lineage>
</organism>
<dbReference type="FunFam" id="3.40.630.70:FF:000001">
    <property type="entry name" value="Leucyl/phenylalanyl-tRNA--protein transferase"/>
    <property type="match status" value="1"/>
</dbReference>
<dbReference type="InterPro" id="IPR004616">
    <property type="entry name" value="Leu/Phe-tRNA_Trfase"/>
</dbReference>
<dbReference type="InterPro" id="IPR042203">
    <property type="entry name" value="Leu/Phe-tRNA_Trfase_C"/>
</dbReference>
<accession>A0A844W2B3</accession>
<evidence type="ECO:0000256" key="4">
    <source>
        <dbReference type="HAMAP-Rule" id="MF_00688"/>
    </source>
</evidence>
<name>A0A844W2B3_9RHOB</name>
<dbReference type="GO" id="GO:0005737">
    <property type="term" value="C:cytoplasm"/>
    <property type="evidence" value="ECO:0007669"/>
    <property type="project" value="UniProtKB-SubCell"/>
</dbReference>
<dbReference type="PANTHER" id="PTHR30098:SF2">
    <property type="entry name" value="LEUCYL_PHENYLALANYL-TRNA--PROTEIN TRANSFERASE"/>
    <property type="match status" value="1"/>
</dbReference>
<dbReference type="Pfam" id="PF03588">
    <property type="entry name" value="Leu_Phe_trans"/>
    <property type="match status" value="1"/>
</dbReference>
<comment type="caution">
    <text evidence="5">The sequence shown here is derived from an EMBL/GenBank/DDBJ whole genome shotgun (WGS) entry which is preliminary data.</text>
</comment>
<dbReference type="Proteomes" id="UP000443843">
    <property type="component" value="Unassembled WGS sequence"/>
</dbReference>
<gene>
    <name evidence="4" type="primary">aat</name>
    <name evidence="5" type="ORF">GLS40_07770</name>
</gene>
<evidence type="ECO:0000256" key="1">
    <source>
        <dbReference type="ARBA" id="ARBA00022490"/>
    </source>
</evidence>
<comment type="subcellular location">
    <subcellularLocation>
        <location evidence="4">Cytoplasm</location>
    </subcellularLocation>
</comment>
<dbReference type="SUPFAM" id="SSF55729">
    <property type="entry name" value="Acyl-CoA N-acyltransferases (Nat)"/>
    <property type="match status" value="1"/>
</dbReference>
<comment type="catalytic activity">
    <reaction evidence="4">
        <text>N-terminal L-arginyl-[protein] + L-leucyl-tRNA(Leu) = N-terminal L-leucyl-L-arginyl-[protein] + tRNA(Leu) + H(+)</text>
        <dbReference type="Rhea" id="RHEA:50416"/>
        <dbReference type="Rhea" id="RHEA-COMP:9613"/>
        <dbReference type="Rhea" id="RHEA-COMP:9622"/>
        <dbReference type="Rhea" id="RHEA-COMP:12672"/>
        <dbReference type="Rhea" id="RHEA-COMP:12673"/>
        <dbReference type="ChEBI" id="CHEBI:15378"/>
        <dbReference type="ChEBI" id="CHEBI:64719"/>
        <dbReference type="ChEBI" id="CHEBI:78442"/>
        <dbReference type="ChEBI" id="CHEBI:78494"/>
        <dbReference type="ChEBI" id="CHEBI:133044"/>
        <dbReference type="EC" id="2.3.2.6"/>
    </reaction>
</comment>
<protein>
    <recommendedName>
        <fullName evidence="4">Leucyl/phenylalanyl-tRNA--protein transferase</fullName>
        <ecNumber evidence="4">2.3.2.6</ecNumber>
    </recommendedName>
    <alternativeName>
        <fullName evidence="4">L/F-transferase</fullName>
    </alternativeName>
    <alternativeName>
        <fullName evidence="4">Leucyltransferase</fullName>
    </alternativeName>
    <alternativeName>
        <fullName evidence="4">Phenyalanyltransferase</fullName>
    </alternativeName>
</protein>
<sequence length="215" mass="24151">MKDHDGLTPELLLHAYAVGVFPMSEHRDDPDIFWVDPRRRGVFPLDGFRISRSLARTIRRMDYRVTVNRDFAGVVDACADRPETWINTTIARLYQDLHDMGHAHSLEVTRDGTLIGGVYGVAIGGAFFGESMFSRQRDASKIALAWLVERLNSAGFTLFDTQFVTPHLASLGAQEISRAEYRSRLAEALQVSADFTAPTIPRDPQSVLQRRTQTS</sequence>
<keyword evidence="6" id="KW-1185">Reference proteome</keyword>
<comment type="catalytic activity">
    <reaction evidence="4">
        <text>N-terminal L-lysyl-[protein] + L-leucyl-tRNA(Leu) = N-terminal L-leucyl-L-lysyl-[protein] + tRNA(Leu) + H(+)</text>
        <dbReference type="Rhea" id="RHEA:12340"/>
        <dbReference type="Rhea" id="RHEA-COMP:9613"/>
        <dbReference type="Rhea" id="RHEA-COMP:9622"/>
        <dbReference type="Rhea" id="RHEA-COMP:12670"/>
        <dbReference type="Rhea" id="RHEA-COMP:12671"/>
        <dbReference type="ChEBI" id="CHEBI:15378"/>
        <dbReference type="ChEBI" id="CHEBI:65249"/>
        <dbReference type="ChEBI" id="CHEBI:78442"/>
        <dbReference type="ChEBI" id="CHEBI:78494"/>
        <dbReference type="ChEBI" id="CHEBI:133043"/>
        <dbReference type="EC" id="2.3.2.6"/>
    </reaction>
</comment>
<comment type="similarity">
    <text evidence="4">Belongs to the L/F-transferase family.</text>
</comment>
<dbReference type="RefSeq" id="WP_160382169.1">
    <property type="nucleotide sequence ID" value="NZ_WNXQ01000003.1"/>
</dbReference>
<comment type="function">
    <text evidence="4">Functions in the N-end rule pathway of protein degradation where it conjugates Leu, Phe and, less efficiently, Met from aminoacyl-tRNAs to the N-termini of proteins containing an N-terminal arginine or lysine.</text>
</comment>
<evidence type="ECO:0000313" key="6">
    <source>
        <dbReference type="Proteomes" id="UP000443843"/>
    </source>
</evidence>
<dbReference type="GO" id="GO:0030163">
    <property type="term" value="P:protein catabolic process"/>
    <property type="evidence" value="ECO:0007669"/>
    <property type="project" value="UniProtKB-UniRule"/>
</dbReference>
<dbReference type="EC" id="2.3.2.6" evidence="4"/>
<proteinExistence type="inferred from homology"/>
<dbReference type="GO" id="GO:0008914">
    <property type="term" value="F:leucyl-tRNA--protein transferase activity"/>
    <property type="evidence" value="ECO:0007669"/>
    <property type="project" value="UniProtKB-UniRule"/>
</dbReference>
<dbReference type="Gene3D" id="3.40.630.70">
    <property type="entry name" value="Leucyl/phenylalanyl-tRNA-protein transferase, C-terminal domain"/>
    <property type="match status" value="1"/>
</dbReference>
<dbReference type="NCBIfam" id="TIGR00667">
    <property type="entry name" value="aat"/>
    <property type="match status" value="1"/>
</dbReference>
<reference evidence="5 6" key="1">
    <citation type="submission" date="2019-11" db="EMBL/GenBank/DDBJ databases">
        <title>Pseudooceanicola pacifica sp. nov., isolated from deep-sea sediment of the Pacific Ocean.</title>
        <authorList>
            <person name="Lyu L."/>
        </authorList>
    </citation>
    <scope>NUCLEOTIDE SEQUENCE [LARGE SCALE GENOMIC DNA]</scope>
    <source>
        <strain evidence="5 6">216_PA32_1</strain>
    </source>
</reference>
<keyword evidence="3 4" id="KW-0012">Acyltransferase</keyword>
<evidence type="ECO:0000256" key="2">
    <source>
        <dbReference type="ARBA" id="ARBA00022679"/>
    </source>
</evidence>
<dbReference type="PANTHER" id="PTHR30098">
    <property type="entry name" value="LEUCYL/PHENYLALANYL-TRNA--PROTEIN TRANSFERASE"/>
    <property type="match status" value="1"/>
</dbReference>
<evidence type="ECO:0000313" key="5">
    <source>
        <dbReference type="EMBL" id="MWB77917.1"/>
    </source>
</evidence>
<dbReference type="AlphaFoldDB" id="A0A844W2B3"/>
<comment type="catalytic activity">
    <reaction evidence="4">
        <text>L-phenylalanyl-tRNA(Phe) + an N-terminal L-alpha-aminoacyl-[protein] = an N-terminal L-phenylalanyl-L-alpha-aminoacyl-[protein] + tRNA(Phe)</text>
        <dbReference type="Rhea" id="RHEA:43632"/>
        <dbReference type="Rhea" id="RHEA-COMP:9668"/>
        <dbReference type="Rhea" id="RHEA-COMP:9699"/>
        <dbReference type="Rhea" id="RHEA-COMP:10636"/>
        <dbReference type="Rhea" id="RHEA-COMP:10637"/>
        <dbReference type="ChEBI" id="CHEBI:78442"/>
        <dbReference type="ChEBI" id="CHEBI:78531"/>
        <dbReference type="ChEBI" id="CHEBI:78597"/>
        <dbReference type="ChEBI" id="CHEBI:83561"/>
        <dbReference type="EC" id="2.3.2.6"/>
    </reaction>
</comment>
<dbReference type="EMBL" id="WNXQ01000003">
    <property type="protein sequence ID" value="MWB77917.1"/>
    <property type="molecule type" value="Genomic_DNA"/>
</dbReference>
<keyword evidence="2 4" id="KW-0808">Transferase</keyword>
<dbReference type="HAMAP" id="MF_00688">
    <property type="entry name" value="Leu_Phe_trans"/>
    <property type="match status" value="1"/>
</dbReference>
<evidence type="ECO:0000256" key="3">
    <source>
        <dbReference type="ARBA" id="ARBA00023315"/>
    </source>
</evidence>
<dbReference type="InterPro" id="IPR016181">
    <property type="entry name" value="Acyl_CoA_acyltransferase"/>
</dbReference>